<keyword evidence="3 9" id="KW-0436">Ligase</keyword>
<dbReference type="PROSITE" id="PS00178">
    <property type="entry name" value="AA_TRNA_LIGASE_I"/>
    <property type="match status" value="1"/>
</dbReference>
<dbReference type="EMBL" id="JAHLQT010009960">
    <property type="protein sequence ID" value="KAG7173414.1"/>
    <property type="molecule type" value="Genomic_DNA"/>
</dbReference>
<keyword evidence="10" id="KW-0175">Coiled coil</keyword>
<evidence type="ECO:0000313" key="13">
    <source>
        <dbReference type="Proteomes" id="UP000747542"/>
    </source>
</evidence>
<dbReference type="GO" id="GO:0004823">
    <property type="term" value="F:leucine-tRNA ligase activity"/>
    <property type="evidence" value="ECO:0007669"/>
    <property type="project" value="UniProtKB-EC"/>
</dbReference>
<dbReference type="PANTHER" id="PTHR43740">
    <property type="entry name" value="LEUCYL-TRNA SYNTHETASE"/>
    <property type="match status" value="1"/>
</dbReference>
<dbReference type="SUPFAM" id="SSF50677">
    <property type="entry name" value="ValRS/IleRS/LeuRS editing domain"/>
    <property type="match status" value="1"/>
</dbReference>
<name>A0A8J5T6Q3_HOMAM</name>
<evidence type="ECO:0000256" key="5">
    <source>
        <dbReference type="ARBA" id="ARBA00022840"/>
    </source>
</evidence>
<dbReference type="GO" id="GO:0005524">
    <property type="term" value="F:ATP binding"/>
    <property type="evidence" value="ECO:0007669"/>
    <property type="project" value="UniProtKB-KW"/>
</dbReference>
<dbReference type="GO" id="GO:0006429">
    <property type="term" value="P:leucyl-tRNA aminoacylation"/>
    <property type="evidence" value="ECO:0007669"/>
    <property type="project" value="InterPro"/>
</dbReference>
<dbReference type="FunFam" id="1.10.730.10:FF:000002">
    <property type="entry name" value="Leucine--tRNA ligase"/>
    <property type="match status" value="1"/>
</dbReference>
<evidence type="ECO:0000256" key="3">
    <source>
        <dbReference type="ARBA" id="ARBA00022598"/>
    </source>
</evidence>
<keyword evidence="7 9" id="KW-0030">Aminoacyl-tRNA synthetase</keyword>
<dbReference type="Gene3D" id="1.10.730.10">
    <property type="entry name" value="Isoleucyl-tRNA Synthetase, Domain 1"/>
    <property type="match status" value="1"/>
</dbReference>
<dbReference type="InterPro" id="IPR014729">
    <property type="entry name" value="Rossmann-like_a/b/a_fold"/>
</dbReference>
<gene>
    <name evidence="12" type="primary">LARS2-L</name>
    <name evidence="12" type="ORF">Hamer_G018700</name>
</gene>
<feature type="domain" description="Aminoacyl-tRNA synthetase class Ia" evidence="11">
    <location>
        <begin position="591"/>
        <end position="786"/>
    </location>
</feature>
<comment type="caution">
    <text evidence="12">The sequence shown here is derived from an EMBL/GenBank/DDBJ whole genome shotgun (WGS) entry which is preliminary data.</text>
</comment>
<dbReference type="CDD" id="cd00812">
    <property type="entry name" value="LeuRS_core"/>
    <property type="match status" value="1"/>
</dbReference>
<sequence>LLLLLLHLVASRTLHHHPTPGHTFTTTISDNFEHFTATGSDNYTSLTDSRPALNLELMSTVQAMSSTKGYVESTRKHLSSNQRQGKSFRDLSNLFTESNSGSHAVIPDLCTNKRMVLENFETKVKRLLDKAFAFNSDGKILYNSYSVYLPPKILPTEEVHQNKNIPQERTGMNHHPTHTFLDSDKHERVKPYMQYEQMDLSDHKMLTDFILRGSSPTTEQRPAAPEAEAESGSEKKYVLSMFPYPSGKLHMGHVRVYTTSDCMARFYRLRGYKVFHPMGWDAFGLPAENAAIDSNEMPEKWTYSNIQQMKDQLLKLGCSFDWNREIATCDPQYYRWTQAIFLRLFRAGLVYQEEALVNWDPVDQTVLANEQVDADGCSWRSGAKVESRFLKQWFIKTTRFSKSLLDGLSDPLLENWSDIIKIQRHWIGDCVGFRVEMTVVCVNSEEEKLAPMSGKIYLWMAQPELLHGISFIGVRSGHKLDSDSYKIHKYDKYQLLNVKAVCPITQRQIPVIVCDDLSYIKDSEFYVGIPCISNIDKSIAKKCDFTIQKIIENDKLVNSDTMNGLSLDEARPIVTRQLLELGMGGFQTSAKLRDWLISRQRYWGTPIPIIHCPDCGLVPVPENQLPVELPKITSFPRRGVSPLKEASDWLKCTCPRCGAEAERETDTMDTFVDSSWYFLPDLHLYFARFVHHFLASEGLVSHWEPFKRLIMMGMVMGQSYMVEDTRRYITKDQVDFTVNPPVEAETGAPLVITFEKMSKSKHNGIDPQEVLDKYGTDTTRLLMLANFAPHSQRNWSEDTFPGILNWQKRIWLIIWDFIQVHLNKEDRKMNSLSTEERKQYEQILWENRNYHLRRITYLFEHSHQLSVAISNMQGLTGSLRKTPKCLMLSEEYELTLGTLIIMIAPLAPHFASELWAGFCSVATSPHIKKDLPLIQQQWPEVDHDYCLPLKYSVPGKQVHEVKVPRKVLDKLTSDAALDIVSADEEFKEYMGGRTIISTHINVLPGLEAYVSFTYKVQDVSKVKEDLKKIKVEKKKQKLEKRLKKKQRNDSS</sequence>
<evidence type="ECO:0000256" key="9">
    <source>
        <dbReference type="RuleBase" id="RU363035"/>
    </source>
</evidence>
<dbReference type="SUPFAM" id="SSF47323">
    <property type="entry name" value="Anticodon-binding domain of a subclass of class I aminoacyl-tRNA synthetases"/>
    <property type="match status" value="1"/>
</dbReference>
<dbReference type="InterPro" id="IPR009008">
    <property type="entry name" value="Val/Leu/Ile-tRNA-synth_edit"/>
</dbReference>
<dbReference type="GO" id="GO:0032543">
    <property type="term" value="P:mitochondrial translation"/>
    <property type="evidence" value="ECO:0007669"/>
    <property type="project" value="TreeGrafter"/>
</dbReference>
<evidence type="ECO:0000256" key="6">
    <source>
        <dbReference type="ARBA" id="ARBA00022917"/>
    </source>
</evidence>
<keyword evidence="6 9" id="KW-0648">Protein biosynthesis</keyword>
<dbReference type="EC" id="6.1.1.4" evidence="2"/>
<keyword evidence="5 9" id="KW-0067">ATP-binding</keyword>
<dbReference type="FunFam" id="3.40.50.620:FF:000003">
    <property type="entry name" value="Leucine--tRNA ligase"/>
    <property type="match status" value="1"/>
</dbReference>
<dbReference type="PANTHER" id="PTHR43740:SF2">
    <property type="entry name" value="LEUCINE--TRNA LIGASE, MITOCHONDRIAL"/>
    <property type="match status" value="1"/>
</dbReference>
<dbReference type="PRINTS" id="PR00985">
    <property type="entry name" value="TRNASYNTHLEU"/>
</dbReference>
<evidence type="ECO:0000256" key="1">
    <source>
        <dbReference type="ARBA" id="ARBA00005594"/>
    </source>
</evidence>
<evidence type="ECO:0000313" key="12">
    <source>
        <dbReference type="EMBL" id="KAG7173414.1"/>
    </source>
</evidence>
<feature type="coiled-coil region" evidence="10">
    <location>
        <begin position="1019"/>
        <end position="1048"/>
    </location>
</feature>
<dbReference type="InterPro" id="IPR001412">
    <property type="entry name" value="aa-tRNA-synth_I_CS"/>
</dbReference>
<evidence type="ECO:0000256" key="2">
    <source>
        <dbReference type="ARBA" id="ARBA00013164"/>
    </source>
</evidence>
<dbReference type="InterPro" id="IPR002300">
    <property type="entry name" value="aa-tRNA-synth_Ia"/>
</dbReference>
<feature type="non-terminal residue" evidence="12">
    <location>
        <position position="1051"/>
    </location>
</feature>
<reference evidence="12" key="1">
    <citation type="journal article" date="2021" name="Sci. Adv.">
        <title>The American lobster genome reveals insights on longevity, neural, and immune adaptations.</title>
        <authorList>
            <person name="Polinski J.M."/>
            <person name="Zimin A.V."/>
            <person name="Clark K.F."/>
            <person name="Kohn A.B."/>
            <person name="Sadowski N."/>
            <person name="Timp W."/>
            <person name="Ptitsyn A."/>
            <person name="Khanna P."/>
            <person name="Romanova D.Y."/>
            <person name="Williams P."/>
            <person name="Greenwood S.J."/>
            <person name="Moroz L.L."/>
            <person name="Walt D.R."/>
            <person name="Bodnar A.G."/>
        </authorList>
    </citation>
    <scope>NUCLEOTIDE SEQUENCE</scope>
    <source>
        <strain evidence="12">GMGI-L3</strain>
    </source>
</reference>
<dbReference type="SUPFAM" id="SSF52374">
    <property type="entry name" value="Nucleotidylyl transferase"/>
    <property type="match status" value="1"/>
</dbReference>
<dbReference type="GO" id="GO:0002161">
    <property type="term" value="F:aminoacyl-tRNA deacylase activity"/>
    <property type="evidence" value="ECO:0007669"/>
    <property type="project" value="InterPro"/>
</dbReference>
<comment type="similarity">
    <text evidence="1 9">Belongs to the class-I aminoacyl-tRNA synthetase family.</text>
</comment>
<keyword evidence="4 9" id="KW-0547">Nucleotide-binding</keyword>
<dbReference type="Proteomes" id="UP000747542">
    <property type="component" value="Unassembled WGS sequence"/>
</dbReference>
<accession>A0A8J5T6Q3</accession>
<evidence type="ECO:0000256" key="4">
    <source>
        <dbReference type="ARBA" id="ARBA00022741"/>
    </source>
</evidence>
<dbReference type="GO" id="GO:0005739">
    <property type="term" value="C:mitochondrion"/>
    <property type="evidence" value="ECO:0007669"/>
    <property type="project" value="TreeGrafter"/>
</dbReference>
<dbReference type="Pfam" id="PF00133">
    <property type="entry name" value="tRNA-synt_1"/>
    <property type="match status" value="2"/>
</dbReference>
<dbReference type="AlphaFoldDB" id="A0A8J5T6Q3"/>
<proteinExistence type="inferred from homology"/>
<evidence type="ECO:0000256" key="8">
    <source>
        <dbReference type="ARBA" id="ARBA00030520"/>
    </source>
</evidence>
<keyword evidence="13" id="KW-1185">Reference proteome</keyword>
<evidence type="ECO:0000256" key="10">
    <source>
        <dbReference type="SAM" id="Coils"/>
    </source>
</evidence>
<dbReference type="InterPro" id="IPR009080">
    <property type="entry name" value="tRNAsynth_Ia_anticodon-bd"/>
</dbReference>
<protein>
    <recommendedName>
        <fullName evidence="2">leucine--tRNA ligase</fullName>
        <ecNumber evidence="2">6.1.1.4</ecNumber>
    </recommendedName>
    <alternativeName>
        <fullName evidence="8">Leucyl-tRNA synthetase</fullName>
    </alternativeName>
</protein>
<feature type="domain" description="Aminoacyl-tRNA synthetase class Ia" evidence="11">
    <location>
        <begin position="229"/>
        <end position="408"/>
    </location>
</feature>
<dbReference type="Gene3D" id="3.40.50.620">
    <property type="entry name" value="HUPs"/>
    <property type="match status" value="3"/>
</dbReference>
<organism evidence="12 13">
    <name type="scientific">Homarus americanus</name>
    <name type="common">American lobster</name>
    <dbReference type="NCBI Taxonomy" id="6706"/>
    <lineage>
        <taxon>Eukaryota</taxon>
        <taxon>Metazoa</taxon>
        <taxon>Ecdysozoa</taxon>
        <taxon>Arthropoda</taxon>
        <taxon>Crustacea</taxon>
        <taxon>Multicrustacea</taxon>
        <taxon>Malacostraca</taxon>
        <taxon>Eumalacostraca</taxon>
        <taxon>Eucarida</taxon>
        <taxon>Decapoda</taxon>
        <taxon>Pleocyemata</taxon>
        <taxon>Astacidea</taxon>
        <taxon>Nephropoidea</taxon>
        <taxon>Nephropidae</taxon>
        <taxon>Homarus</taxon>
    </lineage>
</organism>
<evidence type="ECO:0000256" key="7">
    <source>
        <dbReference type="ARBA" id="ARBA00023146"/>
    </source>
</evidence>
<evidence type="ECO:0000259" key="11">
    <source>
        <dbReference type="Pfam" id="PF00133"/>
    </source>
</evidence>
<dbReference type="InterPro" id="IPR002302">
    <property type="entry name" value="Leu-tRNA-ligase"/>
</dbReference>